<evidence type="ECO:0000313" key="2">
    <source>
        <dbReference type="Proteomes" id="UP000652761"/>
    </source>
</evidence>
<accession>A0A843WAB2</accession>
<dbReference type="AlphaFoldDB" id="A0A843WAB2"/>
<dbReference type="EMBL" id="NMUH01002729">
    <property type="protein sequence ID" value="MQM01765.1"/>
    <property type="molecule type" value="Genomic_DNA"/>
</dbReference>
<reference evidence="1" key="1">
    <citation type="submission" date="2017-07" db="EMBL/GenBank/DDBJ databases">
        <title>Taro Niue Genome Assembly and Annotation.</title>
        <authorList>
            <person name="Atibalentja N."/>
            <person name="Keating K."/>
            <person name="Fields C.J."/>
        </authorList>
    </citation>
    <scope>NUCLEOTIDE SEQUENCE</scope>
    <source>
        <strain evidence="1">Niue_2</strain>
        <tissue evidence="1">Leaf</tissue>
    </source>
</reference>
<proteinExistence type="predicted"/>
<keyword evidence="2" id="KW-1185">Reference proteome</keyword>
<comment type="caution">
    <text evidence="1">The sequence shown here is derived from an EMBL/GenBank/DDBJ whole genome shotgun (WGS) entry which is preliminary data.</text>
</comment>
<name>A0A843WAB2_COLES</name>
<evidence type="ECO:0000313" key="1">
    <source>
        <dbReference type="EMBL" id="MQM01765.1"/>
    </source>
</evidence>
<sequence>MMLNIGQTPNFLEKGTCVTLIVHNYLLFFTVPISKQLFPLTFYRLIKLACGLPILQMVETIRHQIMEMRGKRRIEAANWETTLCPNIEKVLANI</sequence>
<dbReference type="Proteomes" id="UP000652761">
    <property type="component" value="Unassembled WGS sequence"/>
</dbReference>
<protein>
    <submittedName>
        <fullName evidence="1">Uncharacterized protein</fullName>
    </submittedName>
</protein>
<gene>
    <name evidence="1" type="ORF">Taro_034522</name>
</gene>
<organism evidence="1 2">
    <name type="scientific">Colocasia esculenta</name>
    <name type="common">Wild taro</name>
    <name type="synonym">Arum esculentum</name>
    <dbReference type="NCBI Taxonomy" id="4460"/>
    <lineage>
        <taxon>Eukaryota</taxon>
        <taxon>Viridiplantae</taxon>
        <taxon>Streptophyta</taxon>
        <taxon>Embryophyta</taxon>
        <taxon>Tracheophyta</taxon>
        <taxon>Spermatophyta</taxon>
        <taxon>Magnoliopsida</taxon>
        <taxon>Liliopsida</taxon>
        <taxon>Araceae</taxon>
        <taxon>Aroideae</taxon>
        <taxon>Colocasieae</taxon>
        <taxon>Colocasia</taxon>
    </lineage>
</organism>